<evidence type="ECO:0000256" key="1">
    <source>
        <dbReference type="SAM" id="MobiDB-lite"/>
    </source>
</evidence>
<dbReference type="EMBL" id="CP012159">
    <property type="protein sequence ID" value="AKT39202.1"/>
    <property type="molecule type" value="Genomic_DNA"/>
</dbReference>
<feature type="compositionally biased region" description="Basic and acidic residues" evidence="1">
    <location>
        <begin position="147"/>
        <end position="156"/>
    </location>
</feature>
<keyword evidence="3" id="KW-1185">Reference proteome</keyword>
<dbReference type="OrthoDB" id="5477395at2"/>
<name>A0A0K1EET7_CHOCO</name>
<dbReference type="KEGG" id="ccro:CMC5_033510"/>
<dbReference type="InterPro" id="IPR011990">
    <property type="entry name" value="TPR-like_helical_dom_sf"/>
</dbReference>
<proteinExistence type="predicted"/>
<reference evidence="2 3" key="1">
    <citation type="submission" date="2015-07" db="EMBL/GenBank/DDBJ databases">
        <title>Genome analysis of myxobacterium Chondromyces crocatus Cm c5 reveals a high potential for natural compound synthesis and the genetic basis for the loss of fruiting body formation.</title>
        <authorList>
            <person name="Zaburannyi N."/>
            <person name="Bunk B."/>
            <person name="Maier J."/>
            <person name="Overmann J."/>
            <person name="Mueller R."/>
        </authorList>
    </citation>
    <scope>NUCLEOTIDE SEQUENCE [LARGE SCALE GENOMIC DNA]</scope>
    <source>
        <strain evidence="2 3">Cm c5</strain>
    </source>
</reference>
<dbReference type="RefSeq" id="WP_050431336.1">
    <property type="nucleotide sequence ID" value="NZ_CP012159.1"/>
</dbReference>
<evidence type="ECO:0000313" key="3">
    <source>
        <dbReference type="Proteomes" id="UP000067626"/>
    </source>
</evidence>
<feature type="region of interest" description="Disordered" evidence="1">
    <location>
        <begin position="124"/>
        <end position="159"/>
    </location>
</feature>
<protein>
    <submittedName>
        <fullName evidence="2">Uncharacterized protein</fullName>
    </submittedName>
</protein>
<dbReference type="Proteomes" id="UP000067626">
    <property type="component" value="Chromosome"/>
</dbReference>
<sequence length="1365" mass="146691">MTRRNRGRGTPLDPEDVLSGRVRVTSNELASLIRAVNPTGLKLAPAETTRRYTLKRRLQSLLVRRFGDELRISPYSAHAGVVSLQLELSGSDACHAVVADLDEDARSFVQQALDFQEGLLNAVGPPSTESKLQPKATNLPSGGLPKDAPEDDRAVESSRTGNLRAGWEALAAYDYTHAQELFEAALREGRGDVSAETEAAEALLELLVDHLGADSEALVLGETLGKGAKDSEPVRLLVAQAAARLGERERALAWLGTTRGAQLGEVLATLARVALSGGDLETAIRDIEQLRESAPSHPALTLLVEDLAQARAEETRPVEEEGWALLERGALAEARLKAAEVLARWPGSEGARRLQREVDARIEAKTLARLLVEAEAAERRGDVDLALETLRRTLPGMGREAREAVQKRISLLSATARLLRSHQQAESVLARLREDRTSGLMAYLALDASTRRRVRMKASLVALARLDAMGVEGAGPRARSAVTAVMELEHAAEIVADAPEEALARIRAHPALSVLDEAQRIVAQADRTVARRKSLEAAKQAAMAQEAAERRLDAARQAFCAGDREASLQLLSEDVLASLCEADRVEAASLRTRGATARARRVLGERALWLRSSGALLEAREAIASLLEDASNAEERERLTKAREELGQDIRSALRLRSLGPGSRRVSTRDLDLRLIGGAHGSLATDERKTVFMDVEGCWVFVRLVDVKTGEVSSRAVLRTPSPLRLLGYEVSGDRIVVLGGHGEVLELRVDDGWDVVSYEALRPAEFTARSRQVPRSEMSSLLVPEVVVEQVLLTSAGTQDGSARWVWLMMHTHRSGMRRMSTTIHVIDRDGKQRAREVRGVHPQAGMILLSELTPPLVAISTPSGVTLHAEDGSALDGGTVDAPVLRLGVAAAAMVSGKLDRTGSRLVALVRAPRPVTPEAEDAATPPSGMAEPALGWMEIVDGKAGPFQALSGLGTSAFAVAGAGDPLTGLSFFLIDDARTKRELVAFEAREEGLELRYRSPVPRRSALLRCASGGLAMMVGRTEGLEMITLGPEPPSVDTEDPLGVLRGLGTSLVSATCHRPTGAQADATRALARTIAGEAPDSVARRIAAARRDNDPDRLSELSQALQLLGRAEEGGQLDRMAMESHPRHAGLRVGHARAVSSLRRWSEVVATLSDLDMTGVDDGTAQHRCHLLGMALLHLGRQKEALSVILRGAEYIQGRCDLGWLLALATPVSGEGCDAPEGGWSPQQSAVRELATRVIAADVALAEGNAEQALDCLDHGVVWDAAEVQSLARVAEAHLMLNGGADPFRAALGLAMFASGHRERSSADRRELPLPGRWDGRRLDALLGRAERWLDDSFGGPAHLRPIVNASRHASSPRS</sequence>
<gene>
    <name evidence="2" type="ORF">CMC5_033510</name>
</gene>
<feature type="compositionally biased region" description="Polar residues" evidence="1">
    <location>
        <begin position="127"/>
        <end position="140"/>
    </location>
</feature>
<dbReference type="Gene3D" id="1.25.40.10">
    <property type="entry name" value="Tetratricopeptide repeat domain"/>
    <property type="match status" value="1"/>
</dbReference>
<evidence type="ECO:0000313" key="2">
    <source>
        <dbReference type="EMBL" id="AKT39202.1"/>
    </source>
</evidence>
<organism evidence="2 3">
    <name type="scientific">Chondromyces crocatus</name>
    <dbReference type="NCBI Taxonomy" id="52"/>
    <lineage>
        <taxon>Bacteria</taxon>
        <taxon>Pseudomonadati</taxon>
        <taxon>Myxococcota</taxon>
        <taxon>Polyangia</taxon>
        <taxon>Polyangiales</taxon>
        <taxon>Polyangiaceae</taxon>
        <taxon>Chondromyces</taxon>
    </lineage>
</organism>
<accession>A0A0K1EET7</accession>